<evidence type="ECO:0000256" key="5">
    <source>
        <dbReference type="SAM" id="SignalP"/>
    </source>
</evidence>
<dbReference type="AlphaFoldDB" id="A0AA95EUT3"/>
<keyword evidence="9" id="KW-1185">Reference proteome</keyword>
<feature type="region of interest" description="Disordered" evidence="4">
    <location>
        <begin position="321"/>
        <end position="345"/>
    </location>
</feature>
<evidence type="ECO:0000259" key="6">
    <source>
        <dbReference type="SMART" id="SM00849"/>
    </source>
</evidence>
<dbReference type="CDD" id="cd07731">
    <property type="entry name" value="ComA-like_MBL-fold"/>
    <property type="match status" value="1"/>
</dbReference>
<organism evidence="8 9">
    <name type="scientific">Candidatus Cohnella colombiensis</name>
    <dbReference type="NCBI Taxonomy" id="3121368"/>
    <lineage>
        <taxon>Bacteria</taxon>
        <taxon>Bacillati</taxon>
        <taxon>Bacillota</taxon>
        <taxon>Bacilli</taxon>
        <taxon>Bacillales</taxon>
        <taxon>Paenibacillaceae</taxon>
        <taxon>Cohnella</taxon>
    </lineage>
</organism>
<feature type="chain" id="PRO_5041641091" evidence="5">
    <location>
        <begin position="24"/>
        <end position="345"/>
    </location>
</feature>
<sequence>MTRKKWLLLILVVILALTGCATKATTSRTVPTSNEINPSHGLQVHFIDVGQGASQLIIGPTGKTILIDAGNNDQEKVVVTYLKQQKISRLDIVIGTHPDADHVGGLDAVIDSFEIGKVYMPKIQSNTKTFEDVLIAIKNKGLKVSTAKAGLILDWEPGITVNMIAPVEQSKDTNEMSAVVHLTYGNVAFLFTADAEAKSEQAMLDSKVNLKSDVLMVGHHGSDSSTTQAFLDAVQPSLAVIQVGKDNKYGHPKKTILDRLRASGVTILRNDLLGSIVVTSDGNEIATGTIKLNSTSTAVLDPEPEPTVVYNSCAEVRAAGKSPLHRGDPGYSTKLDRDKDGIACE</sequence>
<evidence type="ECO:0000259" key="7">
    <source>
        <dbReference type="SMART" id="SM00894"/>
    </source>
</evidence>
<evidence type="ECO:0000256" key="1">
    <source>
        <dbReference type="ARBA" id="ARBA00034221"/>
    </source>
</evidence>
<dbReference type="Proteomes" id="UP001178662">
    <property type="component" value="Chromosome"/>
</dbReference>
<keyword evidence="5" id="KW-0732">Signal</keyword>
<protein>
    <submittedName>
        <fullName evidence="8">MBL fold metallo-hydrolase</fullName>
    </submittedName>
</protein>
<dbReference type="Gene3D" id="3.60.15.10">
    <property type="entry name" value="Ribonuclease Z/Hydroxyacylglutathione hydrolase-like"/>
    <property type="match status" value="1"/>
</dbReference>
<dbReference type="InterPro" id="IPR001279">
    <property type="entry name" value="Metallo-B-lactamas"/>
</dbReference>
<feature type="domain" description="Metallo-beta-lactamase" evidence="6">
    <location>
        <begin position="51"/>
        <end position="245"/>
    </location>
</feature>
<comment type="catalytic activity">
    <reaction evidence="3">
        <text>3',5'-cyclic UMP + H2O = UMP + H(+)</text>
        <dbReference type="Rhea" id="RHEA:70575"/>
        <dbReference type="ChEBI" id="CHEBI:15377"/>
        <dbReference type="ChEBI" id="CHEBI:15378"/>
        <dbReference type="ChEBI" id="CHEBI:57865"/>
        <dbReference type="ChEBI" id="CHEBI:184387"/>
    </reaction>
    <physiologicalReaction direction="left-to-right" evidence="3">
        <dbReference type="Rhea" id="RHEA:70576"/>
    </physiologicalReaction>
</comment>
<dbReference type="PANTHER" id="PTHR30619:SF7">
    <property type="entry name" value="BETA-LACTAMASE DOMAIN PROTEIN"/>
    <property type="match status" value="1"/>
</dbReference>
<feature type="signal peptide" evidence="5">
    <location>
        <begin position="1"/>
        <end position="23"/>
    </location>
</feature>
<dbReference type="PROSITE" id="PS51257">
    <property type="entry name" value="PROKAR_LIPOPROTEIN"/>
    <property type="match status" value="1"/>
</dbReference>
<reference evidence="8" key="1">
    <citation type="submission" date="2023-03" db="EMBL/GenBank/DDBJ databases">
        <title>Andean soil-derived lignocellulolytic bacterial consortium as a source of novel taxa and putative plastic-active enzymes.</title>
        <authorList>
            <person name="Diaz-Garcia L."/>
            <person name="Chuvochina M."/>
            <person name="Feuerriegel G."/>
            <person name="Bunk B."/>
            <person name="Sproer C."/>
            <person name="Streit W.R."/>
            <person name="Rodriguez L.M."/>
            <person name="Overmann J."/>
            <person name="Jimenez D.J."/>
        </authorList>
    </citation>
    <scope>NUCLEOTIDE SEQUENCE</scope>
    <source>
        <strain evidence="8">MAG 2441</strain>
    </source>
</reference>
<dbReference type="InterPro" id="IPR036866">
    <property type="entry name" value="RibonucZ/Hydroxyglut_hydro"/>
</dbReference>
<proteinExistence type="predicted"/>
<evidence type="ECO:0000256" key="2">
    <source>
        <dbReference type="ARBA" id="ARBA00034301"/>
    </source>
</evidence>
<name>A0AA95EUT3_9BACL</name>
<evidence type="ECO:0000313" key="9">
    <source>
        <dbReference type="Proteomes" id="UP001178662"/>
    </source>
</evidence>
<dbReference type="Pfam" id="PF05901">
    <property type="entry name" value="Excalibur"/>
    <property type="match status" value="1"/>
</dbReference>
<comment type="function">
    <text evidence="2">Counteracts the endogenous Pycsar antiviral defense system. Phosphodiesterase that enables metal-dependent hydrolysis of host cyclic nucleotide Pycsar defense signals such as cCMP and cUMP.</text>
</comment>
<dbReference type="EMBL" id="CP119317">
    <property type="protein sequence ID" value="WEK53461.1"/>
    <property type="molecule type" value="Genomic_DNA"/>
</dbReference>
<dbReference type="InterPro" id="IPR035681">
    <property type="entry name" value="ComA-like_MBL"/>
</dbReference>
<evidence type="ECO:0000256" key="3">
    <source>
        <dbReference type="ARBA" id="ARBA00048505"/>
    </source>
</evidence>
<dbReference type="SMART" id="SM00849">
    <property type="entry name" value="Lactamase_B"/>
    <property type="match status" value="1"/>
</dbReference>
<dbReference type="InterPro" id="IPR008613">
    <property type="entry name" value="Excalibur_Ca-bd_domain"/>
</dbReference>
<dbReference type="Pfam" id="PF00753">
    <property type="entry name" value="Lactamase_B"/>
    <property type="match status" value="1"/>
</dbReference>
<gene>
    <name evidence="8" type="ORF">P0Y55_12825</name>
</gene>
<feature type="domain" description="Excalibur calcium-binding" evidence="7">
    <location>
        <begin position="309"/>
        <end position="345"/>
    </location>
</feature>
<evidence type="ECO:0000256" key="4">
    <source>
        <dbReference type="SAM" id="MobiDB-lite"/>
    </source>
</evidence>
<evidence type="ECO:0000313" key="8">
    <source>
        <dbReference type="EMBL" id="WEK53461.1"/>
    </source>
</evidence>
<dbReference type="PANTHER" id="PTHR30619">
    <property type="entry name" value="DNA INTERNALIZATION/COMPETENCE PROTEIN COMEC/REC2"/>
    <property type="match status" value="1"/>
</dbReference>
<dbReference type="InterPro" id="IPR052159">
    <property type="entry name" value="Competence_DNA_uptake"/>
</dbReference>
<comment type="catalytic activity">
    <reaction evidence="1">
        <text>3',5'-cyclic CMP + H2O = CMP + H(+)</text>
        <dbReference type="Rhea" id="RHEA:72675"/>
        <dbReference type="ChEBI" id="CHEBI:15377"/>
        <dbReference type="ChEBI" id="CHEBI:15378"/>
        <dbReference type="ChEBI" id="CHEBI:58003"/>
        <dbReference type="ChEBI" id="CHEBI:60377"/>
    </reaction>
    <physiologicalReaction direction="left-to-right" evidence="1">
        <dbReference type="Rhea" id="RHEA:72676"/>
    </physiologicalReaction>
</comment>
<dbReference type="SUPFAM" id="SSF56281">
    <property type="entry name" value="Metallo-hydrolase/oxidoreductase"/>
    <property type="match status" value="1"/>
</dbReference>
<feature type="compositionally biased region" description="Basic and acidic residues" evidence="4">
    <location>
        <begin position="334"/>
        <end position="345"/>
    </location>
</feature>
<accession>A0AA95EUT3</accession>
<dbReference type="SMART" id="SM00894">
    <property type="entry name" value="Excalibur"/>
    <property type="match status" value="1"/>
</dbReference>